<dbReference type="EMBL" id="KC977570">
    <property type="protein sequence ID" value="AGO81918.1"/>
    <property type="molecule type" value="Genomic_DNA"/>
</dbReference>
<evidence type="ECO:0000256" key="1">
    <source>
        <dbReference type="SAM" id="MobiDB-lite"/>
    </source>
</evidence>
<dbReference type="KEGG" id="vg:16512795"/>
<dbReference type="RefSeq" id="YP_008318587.1">
    <property type="nucleotide sequence ID" value="NC_021858.1"/>
</dbReference>
<sequence>MAAEYSPSDAMARLLLGPEPLRPLADAPPGFDMADPRLWDGFFDFVGLGHDSARAEDNHDRDYNDRAKSGDARPIARSCRRCP</sequence>
<feature type="compositionally biased region" description="Basic and acidic residues" evidence="1">
    <location>
        <begin position="53"/>
        <end position="71"/>
    </location>
</feature>
<dbReference type="Proteomes" id="UP000201566">
    <property type="component" value="Segment"/>
</dbReference>
<evidence type="ECO:0000313" key="2">
    <source>
        <dbReference type="EMBL" id="AGO81918.1"/>
    </source>
</evidence>
<name>S4VNS2_9VIRU</name>
<accession>S4VNS2</accession>
<proteinExistence type="predicted"/>
<evidence type="ECO:0000313" key="3">
    <source>
        <dbReference type="Proteomes" id="UP000201566"/>
    </source>
</evidence>
<feature type="region of interest" description="Disordered" evidence="1">
    <location>
        <begin position="53"/>
        <end position="83"/>
    </location>
</feature>
<reference evidence="2 3" key="1">
    <citation type="journal article" date="2013" name="Science">
        <title>Pandoraviruses: amoeba viruses with genomes up to 2.5 Mb reaching that of parasitic eukaryotes.</title>
        <authorList>
            <person name="Philippe N."/>
            <person name="Legendre M."/>
            <person name="Doutre G."/>
            <person name="Coute Y."/>
            <person name="Poirot O."/>
            <person name="Lescot M."/>
            <person name="Arslan D."/>
            <person name="Seltzer V."/>
            <person name="Bertaux L."/>
            <person name="Bruley C."/>
            <person name="Garin J."/>
            <person name="Claverie J.M."/>
            <person name="Abergel C."/>
        </authorList>
    </citation>
    <scope>NUCLEOTIDE SEQUENCE [LARGE SCALE GENOMIC DNA]</scope>
    <source>
        <strain evidence="2">Melbourne</strain>
    </source>
</reference>
<gene>
    <name evidence="2" type="ORF">pdul_cds_42</name>
</gene>
<organism evidence="2 3">
    <name type="scientific">Pandoravirus dulcis</name>
    <dbReference type="NCBI Taxonomy" id="1349409"/>
    <lineage>
        <taxon>Viruses</taxon>
        <taxon>Pandoravirus</taxon>
    </lineage>
</organism>
<protein>
    <submittedName>
        <fullName evidence="2">Uncharacterized protein</fullName>
    </submittedName>
</protein>
<dbReference type="GeneID" id="16512795"/>